<dbReference type="InterPro" id="IPR037523">
    <property type="entry name" value="VOC_core"/>
</dbReference>
<sequence>MPARVNPPVGAPVWNDLGTNDIEASKAFYRDLFGWEYLDYGEEFGHYGAFLLDGKVVAGVGPNPSPELPSWWSVYLRSEDAPATVEKALAAGGELAVPTMEIPGQGVMAFVTDPSGAAVGIWEPRGHDGFAVVAENGAPAWHELLSKDYRAAVPFYEDVFGWSVTVQGDTDEFRYCIDEVDGEQYAGVMDASGFLPAEVPSHWSVYILVEDTDAAAARAVELGGTIAMAPEDSPYGRMAVLLDSQGAQLKIIDTPDSAA</sequence>
<evidence type="ECO:0000313" key="2">
    <source>
        <dbReference type="EMBL" id="BDZ41734.1"/>
    </source>
</evidence>
<dbReference type="RefSeq" id="WP_286218832.1">
    <property type="nucleotide sequence ID" value="NZ_AP027729.1"/>
</dbReference>
<name>A0ABN6XA86_9CELL</name>
<dbReference type="CDD" id="cd07247">
    <property type="entry name" value="SgaA_N_like"/>
    <property type="match status" value="2"/>
</dbReference>
<dbReference type="SUPFAM" id="SSF54593">
    <property type="entry name" value="Glyoxalase/Bleomycin resistance protein/Dihydroxybiphenyl dioxygenase"/>
    <property type="match status" value="2"/>
</dbReference>
<keyword evidence="3" id="KW-1185">Reference proteome</keyword>
<dbReference type="EMBL" id="AP027729">
    <property type="protein sequence ID" value="BDZ41734.1"/>
    <property type="molecule type" value="Genomic_DNA"/>
</dbReference>
<dbReference type="Proteomes" id="UP001321475">
    <property type="component" value="Chromosome"/>
</dbReference>
<gene>
    <name evidence="2" type="ORF">GCM10025865_10330</name>
</gene>
<evidence type="ECO:0000259" key="1">
    <source>
        <dbReference type="PROSITE" id="PS51819"/>
    </source>
</evidence>
<reference evidence="3" key="1">
    <citation type="journal article" date="2019" name="Int. J. Syst. Evol. Microbiol.">
        <title>The Global Catalogue of Microorganisms (GCM) 10K type strain sequencing project: providing services to taxonomists for standard genome sequencing and annotation.</title>
        <authorList>
            <consortium name="The Broad Institute Genomics Platform"/>
            <consortium name="The Broad Institute Genome Sequencing Center for Infectious Disease"/>
            <person name="Wu L."/>
            <person name="Ma J."/>
        </authorList>
    </citation>
    <scope>NUCLEOTIDE SEQUENCE [LARGE SCALE GENOMIC DNA]</scope>
    <source>
        <strain evidence="3">NBRC 108565</strain>
    </source>
</reference>
<dbReference type="InterPro" id="IPR004360">
    <property type="entry name" value="Glyas_Fos-R_dOase_dom"/>
</dbReference>
<feature type="domain" description="VOC" evidence="1">
    <location>
        <begin position="138"/>
        <end position="254"/>
    </location>
</feature>
<dbReference type="PROSITE" id="PS51819">
    <property type="entry name" value="VOC"/>
    <property type="match status" value="2"/>
</dbReference>
<feature type="domain" description="VOC" evidence="1">
    <location>
        <begin position="11"/>
        <end position="124"/>
    </location>
</feature>
<protein>
    <submittedName>
        <fullName evidence="2">Glyoxalase/bleomycin resistance protein</fullName>
    </submittedName>
</protein>
<dbReference type="InterPro" id="IPR029068">
    <property type="entry name" value="Glyas_Bleomycin-R_OHBP_Dase"/>
</dbReference>
<accession>A0ABN6XA86</accession>
<dbReference type="Gene3D" id="3.10.180.10">
    <property type="entry name" value="2,3-Dihydroxybiphenyl 1,2-Dioxygenase, domain 1"/>
    <property type="match status" value="2"/>
</dbReference>
<dbReference type="Pfam" id="PF00903">
    <property type="entry name" value="Glyoxalase"/>
    <property type="match status" value="2"/>
</dbReference>
<dbReference type="PANTHER" id="PTHR33993:SF10">
    <property type="entry name" value="CONSERVED PROTEIN"/>
    <property type="match status" value="1"/>
</dbReference>
<dbReference type="InterPro" id="IPR052164">
    <property type="entry name" value="Anthracycline_SecMetBiosynth"/>
</dbReference>
<evidence type="ECO:0000313" key="3">
    <source>
        <dbReference type="Proteomes" id="UP001321475"/>
    </source>
</evidence>
<dbReference type="PANTHER" id="PTHR33993">
    <property type="entry name" value="GLYOXALASE-RELATED"/>
    <property type="match status" value="1"/>
</dbReference>
<proteinExistence type="predicted"/>
<organism evidence="2 3">
    <name type="scientific">Paraoerskovia sediminicola</name>
    <dbReference type="NCBI Taxonomy" id="1138587"/>
    <lineage>
        <taxon>Bacteria</taxon>
        <taxon>Bacillati</taxon>
        <taxon>Actinomycetota</taxon>
        <taxon>Actinomycetes</taxon>
        <taxon>Micrococcales</taxon>
        <taxon>Cellulomonadaceae</taxon>
        <taxon>Paraoerskovia</taxon>
    </lineage>
</organism>